<dbReference type="OrthoDB" id="5844508at2759"/>
<reference evidence="1 2" key="1">
    <citation type="submission" date="2018-11" db="EMBL/GenBank/DDBJ databases">
        <authorList>
            <consortium name="Pathogen Informatics"/>
        </authorList>
    </citation>
    <scope>NUCLEOTIDE SEQUENCE [LARGE SCALE GENOMIC DNA]</scope>
</reference>
<evidence type="ECO:0008006" key="3">
    <source>
        <dbReference type="Google" id="ProtNLM"/>
    </source>
</evidence>
<dbReference type="AlphaFoldDB" id="A0A3P6NC66"/>
<dbReference type="Proteomes" id="UP000267096">
    <property type="component" value="Unassembled WGS sequence"/>
</dbReference>
<organism evidence="1 2">
    <name type="scientific">Anisakis simplex</name>
    <name type="common">Herring worm</name>
    <dbReference type="NCBI Taxonomy" id="6269"/>
    <lineage>
        <taxon>Eukaryota</taxon>
        <taxon>Metazoa</taxon>
        <taxon>Ecdysozoa</taxon>
        <taxon>Nematoda</taxon>
        <taxon>Chromadorea</taxon>
        <taxon>Rhabditida</taxon>
        <taxon>Spirurina</taxon>
        <taxon>Ascaridomorpha</taxon>
        <taxon>Ascaridoidea</taxon>
        <taxon>Anisakidae</taxon>
        <taxon>Anisakis</taxon>
        <taxon>Anisakis simplex complex</taxon>
    </lineage>
</organism>
<dbReference type="EMBL" id="UYRR01005792">
    <property type="protein sequence ID" value="VDK22022.1"/>
    <property type="molecule type" value="Genomic_DNA"/>
</dbReference>
<protein>
    <recommendedName>
        <fullName evidence="3">BACK domain-containing protein</fullName>
    </recommendedName>
</protein>
<sequence length="218" mass="24751">MVDYLNDDKQFNVKLTFYALADLLDLSLSLQITQLIDQLNETVLKLAWQSTDALLQALIMLGSERFISAAVKIQPELEAMAAQLFRRIAKHRMLSIISPIIFGNIISRCDLDVESEMDVVDAGLVWCWGQKNRLEACNLVFSRIRTLFLSVGDKATIRQRIIELPDGEKVLSLVSSLLSSGNGRRCCVIKEHKRRRHVRCSIPIINRDRSIDMAKLPL</sequence>
<evidence type="ECO:0000313" key="1">
    <source>
        <dbReference type="EMBL" id="VDK22022.1"/>
    </source>
</evidence>
<keyword evidence="2" id="KW-1185">Reference proteome</keyword>
<proteinExistence type="predicted"/>
<accession>A0A3P6NC66</accession>
<gene>
    <name evidence="1" type="ORF">ASIM_LOCUS3638</name>
</gene>
<evidence type="ECO:0000313" key="2">
    <source>
        <dbReference type="Proteomes" id="UP000267096"/>
    </source>
</evidence>
<name>A0A3P6NC66_ANISI</name>